<protein>
    <submittedName>
        <fullName evidence="2">Methyltransferase</fullName>
    </submittedName>
</protein>
<comment type="caution">
    <text evidence="2">The sequence shown here is derived from an EMBL/GenBank/DDBJ whole genome shotgun (WGS) entry which is preliminary data.</text>
</comment>
<dbReference type="InterPro" id="IPR036390">
    <property type="entry name" value="WH_DNA-bd_sf"/>
</dbReference>
<dbReference type="Pfam" id="PF10050">
    <property type="entry name" value="DUF2284"/>
    <property type="match status" value="1"/>
</dbReference>
<dbReference type="SUPFAM" id="SSF46785">
    <property type="entry name" value="Winged helix' DNA-binding domain"/>
    <property type="match status" value="1"/>
</dbReference>
<proteinExistence type="predicted"/>
<dbReference type="InterPro" id="IPR019271">
    <property type="entry name" value="DUF2284_metal-binding"/>
</dbReference>
<sequence length="522" mass="57755">MTKQNTTADPFLTGYDPHTHGGQFLENLATANWLSEALFTALELNFFEILNAFGDDGASIPALSEKLGTDNAALSSFLPLLESLGLIFCYQKNYSNTIITRRYLLSSSPDYLGDAIKFRKFQSQQWHQLKTSLLKNKPIKLNQESESLSPEQINQLKKKAIHELTRMKALECVKFFPKLSGKILIGGPGAQTMADCFIDTFPTLDITILIDDNPFQTDPAALSNLKRPVFNSCSIDELDTTAAKSQHIYSLILFTGLFIANDYQSILDQLLTCLPMLKPQGILMLHDAFDEHATLMARLSGVNRMLHFGGKVCSGESIIHSLQKTGLHVSPLIPLETDTAVIFASQSPDFINALSLSPLKRLKHPLLAIGFDDVIEIAPDSVVVTEFAKNKCAFGCSSANLKHCQANEIPLAETKRLLTTYSKAFLIKGIPGTGEFQRKMLEAERLAFTGGYHKAFVFWAGPCHICPSCDLTAPCLNTKNRRPSMEGSGIDVFETVRNNGETLKTLVAKDEFVKYYGLLLLE</sequence>
<keyword evidence="2" id="KW-0808">Transferase</keyword>
<dbReference type="AlphaFoldDB" id="A0A5D0WJX6"/>
<name>A0A5D0WJX6_9FIRM</name>
<dbReference type="RefSeq" id="WP_148638038.1">
    <property type="nucleotide sequence ID" value="NZ_VSLA01000025.1"/>
</dbReference>
<evidence type="ECO:0000313" key="3">
    <source>
        <dbReference type="Proteomes" id="UP000322619"/>
    </source>
</evidence>
<dbReference type="GO" id="GO:0008168">
    <property type="term" value="F:methyltransferase activity"/>
    <property type="evidence" value="ECO:0007669"/>
    <property type="project" value="UniProtKB-KW"/>
</dbReference>
<reference evidence="2 3" key="1">
    <citation type="submission" date="2019-08" db="EMBL/GenBank/DDBJ databases">
        <title>Isolation and enrichment of carboxydotrophic bacteria from anaerobic sludge for the production of bio-based chemicals from syngas.</title>
        <authorList>
            <person name="Antares A.L."/>
            <person name="Moreira J."/>
            <person name="Diender M."/>
            <person name="Parshina S.N."/>
            <person name="Stams A.J.M."/>
            <person name="Alves M."/>
            <person name="Alves J.I."/>
            <person name="Sousa D.Z."/>
        </authorList>
    </citation>
    <scope>NUCLEOTIDE SEQUENCE [LARGE SCALE GENOMIC DNA]</scope>
    <source>
        <strain evidence="2 3">JM</strain>
    </source>
</reference>
<evidence type="ECO:0000259" key="1">
    <source>
        <dbReference type="Pfam" id="PF08100"/>
    </source>
</evidence>
<dbReference type="Pfam" id="PF08100">
    <property type="entry name" value="Dimerisation"/>
    <property type="match status" value="1"/>
</dbReference>
<evidence type="ECO:0000313" key="2">
    <source>
        <dbReference type="EMBL" id="TYC84556.1"/>
    </source>
</evidence>
<feature type="domain" description="O-methyltransferase dimerisation" evidence="1">
    <location>
        <begin position="28"/>
        <end position="104"/>
    </location>
</feature>
<dbReference type="InterPro" id="IPR036388">
    <property type="entry name" value="WH-like_DNA-bd_sf"/>
</dbReference>
<dbReference type="InterPro" id="IPR012967">
    <property type="entry name" value="COMT_dimerisation"/>
</dbReference>
<dbReference type="GO" id="GO:0032259">
    <property type="term" value="P:methylation"/>
    <property type="evidence" value="ECO:0007669"/>
    <property type="project" value="UniProtKB-KW"/>
</dbReference>
<dbReference type="Gene3D" id="1.10.10.10">
    <property type="entry name" value="Winged helix-like DNA-binding domain superfamily/Winged helix DNA-binding domain"/>
    <property type="match status" value="1"/>
</dbReference>
<gene>
    <name evidence="2" type="ORF">FXB42_12405</name>
</gene>
<accession>A0A5D0WJX6</accession>
<keyword evidence="2" id="KW-0489">Methyltransferase</keyword>
<dbReference type="GO" id="GO:0046983">
    <property type="term" value="F:protein dimerization activity"/>
    <property type="evidence" value="ECO:0007669"/>
    <property type="project" value="InterPro"/>
</dbReference>
<dbReference type="EMBL" id="VSLA01000025">
    <property type="protein sequence ID" value="TYC84556.1"/>
    <property type="molecule type" value="Genomic_DNA"/>
</dbReference>
<dbReference type="Proteomes" id="UP000322619">
    <property type="component" value="Unassembled WGS sequence"/>
</dbReference>
<organism evidence="2 3">
    <name type="scientific">Acetobacterium wieringae</name>
    <dbReference type="NCBI Taxonomy" id="52694"/>
    <lineage>
        <taxon>Bacteria</taxon>
        <taxon>Bacillati</taxon>
        <taxon>Bacillota</taxon>
        <taxon>Clostridia</taxon>
        <taxon>Eubacteriales</taxon>
        <taxon>Eubacteriaceae</taxon>
        <taxon>Acetobacterium</taxon>
    </lineage>
</organism>